<gene>
    <name evidence="2" type="ORF">D6T63_03150</name>
</gene>
<accession>A0A3A5M8H9</accession>
<comment type="caution">
    <text evidence="2">The sequence shown here is derived from an EMBL/GenBank/DDBJ whole genome shotgun (WGS) entry which is preliminary data.</text>
</comment>
<evidence type="ECO:0000313" key="2">
    <source>
        <dbReference type="EMBL" id="RJT83442.1"/>
    </source>
</evidence>
<proteinExistence type="predicted"/>
<dbReference type="RefSeq" id="WP_120147525.1">
    <property type="nucleotide sequence ID" value="NZ_QZVT01000001.1"/>
</dbReference>
<evidence type="ECO:0000313" key="3">
    <source>
        <dbReference type="Proteomes" id="UP000272560"/>
    </source>
</evidence>
<keyword evidence="1" id="KW-0812">Transmembrane</keyword>
<keyword evidence="3" id="KW-1185">Reference proteome</keyword>
<evidence type="ECO:0000256" key="1">
    <source>
        <dbReference type="SAM" id="Phobius"/>
    </source>
</evidence>
<keyword evidence="1" id="KW-1133">Transmembrane helix</keyword>
<dbReference type="AlphaFoldDB" id="A0A3A5M8H9"/>
<sequence length="101" mass="11407">MHYPLRYRRARSLLYVIGLFWLWLWLGSAALMEGLYHSPLHAALAMYALAVAVLVSLPTALLAALRMILTHPQRTALIVPLPVASRRAGETAHWWYGKKVS</sequence>
<reference evidence="2 3" key="1">
    <citation type="submission" date="2018-09" db="EMBL/GenBank/DDBJ databases">
        <title>Novel species of Arthrobacter.</title>
        <authorList>
            <person name="Liu Q."/>
            <person name="Xin Y.-H."/>
        </authorList>
    </citation>
    <scope>NUCLEOTIDE SEQUENCE [LARGE SCALE GENOMIC DNA]</scope>
    <source>
        <strain evidence="2 3">Hz2</strain>
    </source>
</reference>
<protein>
    <submittedName>
        <fullName evidence="2">Uncharacterized protein</fullName>
    </submittedName>
</protein>
<dbReference type="OrthoDB" id="4948578at2"/>
<feature type="transmembrane region" description="Helical" evidence="1">
    <location>
        <begin position="44"/>
        <end position="65"/>
    </location>
</feature>
<name>A0A3A5M8H9_9MICC</name>
<dbReference type="Proteomes" id="UP000272560">
    <property type="component" value="Unassembled WGS sequence"/>
</dbReference>
<organism evidence="2 3">
    <name type="scientific">Arthrobacter cheniae</name>
    <dbReference type="NCBI Taxonomy" id="1258888"/>
    <lineage>
        <taxon>Bacteria</taxon>
        <taxon>Bacillati</taxon>
        <taxon>Actinomycetota</taxon>
        <taxon>Actinomycetes</taxon>
        <taxon>Micrococcales</taxon>
        <taxon>Micrococcaceae</taxon>
        <taxon>Arthrobacter</taxon>
    </lineage>
</organism>
<dbReference type="EMBL" id="QZVT01000001">
    <property type="protein sequence ID" value="RJT83442.1"/>
    <property type="molecule type" value="Genomic_DNA"/>
</dbReference>
<keyword evidence="1" id="KW-0472">Membrane</keyword>
<feature type="transmembrane region" description="Helical" evidence="1">
    <location>
        <begin position="12"/>
        <end position="32"/>
    </location>
</feature>